<evidence type="ECO:0000313" key="3">
    <source>
        <dbReference type="Proteomes" id="UP001501565"/>
    </source>
</evidence>
<proteinExistence type="predicted"/>
<dbReference type="PANTHER" id="PTHR37946:SF1">
    <property type="entry name" value="SLL1969 PROTEIN"/>
    <property type="match status" value="1"/>
</dbReference>
<dbReference type="Gene3D" id="3.40.50.1820">
    <property type="entry name" value="alpha/beta hydrolase"/>
    <property type="match status" value="1"/>
</dbReference>
<accession>A0ABP7M9Z1</accession>
<keyword evidence="3" id="KW-1185">Reference proteome</keyword>
<gene>
    <name evidence="2" type="ORF">GCM10022277_07810</name>
</gene>
<sequence length="213" mass="23407">MNNKNESVILLHGLARRKTSFLIMEKALTDAGYHTVNFGYPSRKSSISTLAEDAINSALKSIPDGNQVHFVTHSMGGILVRQYLSQFAIPMLGRVVMLGPPNQGSEVVDALRNVPGFKWFNGPAGLQLGTDKLSLLNKLGPANFDVGVIAGTRSVNLMLSRLLPFPNDGKVSVESTKLEGMKDHLCLPVTHTFMMMNPRVIKRVLTYLKFGHF</sequence>
<dbReference type="EMBL" id="BAABBN010000004">
    <property type="protein sequence ID" value="GAA3915604.1"/>
    <property type="molecule type" value="Genomic_DNA"/>
</dbReference>
<dbReference type="Pfam" id="PF12697">
    <property type="entry name" value="Abhydrolase_6"/>
    <property type="match status" value="1"/>
</dbReference>
<reference evidence="3" key="1">
    <citation type="journal article" date="2019" name="Int. J. Syst. Evol. Microbiol.">
        <title>The Global Catalogue of Microorganisms (GCM) 10K type strain sequencing project: providing services to taxonomists for standard genome sequencing and annotation.</title>
        <authorList>
            <consortium name="The Broad Institute Genomics Platform"/>
            <consortium name="The Broad Institute Genome Sequencing Center for Infectious Disease"/>
            <person name="Wu L."/>
            <person name="Ma J."/>
        </authorList>
    </citation>
    <scope>NUCLEOTIDE SEQUENCE [LARGE SCALE GENOMIC DNA]</scope>
    <source>
        <strain evidence="3">JCM 17551</strain>
    </source>
</reference>
<dbReference type="InterPro" id="IPR000073">
    <property type="entry name" value="AB_hydrolase_1"/>
</dbReference>
<organism evidence="2 3">
    <name type="scientific">Litoribacillus peritrichatus</name>
    <dbReference type="NCBI Taxonomy" id="718191"/>
    <lineage>
        <taxon>Bacteria</taxon>
        <taxon>Pseudomonadati</taxon>
        <taxon>Pseudomonadota</taxon>
        <taxon>Gammaproteobacteria</taxon>
        <taxon>Oceanospirillales</taxon>
        <taxon>Oceanospirillaceae</taxon>
        <taxon>Litoribacillus</taxon>
    </lineage>
</organism>
<evidence type="ECO:0000313" key="2">
    <source>
        <dbReference type="EMBL" id="GAA3915604.1"/>
    </source>
</evidence>
<comment type="caution">
    <text evidence="2">The sequence shown here is derived from an EMBL/GenBank/DDBJ whole genome shotgun (WGS) entry which is preliminary data.</text>
</comment>
<dbReference type="Proteomes" id="UP001501565">
    <property type="component" value="Unassembled WGS sequence"/>
</dbReference>
<dbReference type="GO" id="GO:0016787">
    <property type="term" value="F:hydrolase activity"/>
    <property type="evidence" value="ECO:0007669"/>
    <property type="project" value="UniProtKB-KW"/>
</dbReference>
<dbReference type="RefSeq" id="WP_344795684.1">
    <property type="nucleotide sequence ID" value="NZ_BAABBN010000004.1"/>
</dbReference>
<evidence type="ECO:0000259" key="1">
    <source>
        <dbReference type="Pfam" id="PF12697"/>
    </source>
</evidence>
<dbReference type="InterPro" id="IPR029058">
    <property type="entry name" value="AB_hydrolase_fold"/>
</dbReference>
<keyword evidence="2" id="KW-0378">Hydrolase</keyword>
<dbReference type="SUPFAM" id="SSF53474">
    <property type="entry name" value="alpha/beta-Hydrolases"/>
    <property type="match status" value="1"/>
</dbReference>
<feature type="domain" description="AB hydrolase-1" evidence="1">
    <location>
        <begin position="8"/>
        <end position="125"/>
    </location>
</feature>
<name>A0ABP7M9Z1_9GAMM</name>
<dbReference type="PANTHER" id="PTHR37946">
    <property type="entry name" value="SLL1969 PROTEIN"/>
    <property type="match status" value="1"/>
</dbReference>
<protein>
    <submittedName>
        <fullName evidence="2">Alpha/beta fold hydrolase</fullName>
    </submittedName>
</protein>